<feature type="region of interest" description="Disordered" evidence="4">
    <location>
        <begin position="1"/>
        <end position="20"/>
    </location>
</feature>
<evidence type="ECO:0000256" key="3">
    <source>
        <dbReference type="ARBA" id="ARBA00022833"/>
    </source>
</evidence>
<name>A0A226DGA9_FOLCA</name>
<dbReference type="GO" id="GO:0008270">
    <property type="term" value="F:zinc ion binding"/>
    <property type="evidence" value="ECO:0007669"/>
    <property type="project" value="UniProtKB-KW"/>
</dbReference>
<dbReference type="SUPFAM" id="SSF57667">
    <property type="entry name" value="beta-beta-alpha zinc fingers"/>
    <property type="match status" value="1"/>
</dbReference>
<keyword evidence="2" id="KW-0863">Zinc-finger</keyword>
<keyword evidence="7" id="KW-1185">Reference proteome</keyword>
<dbReference type="Proteomes" id="UP000198287">
    <property type="component" value="Unassembled WGS sequence"/>
</dbReference>
<feature type="compositionally biased region" description="Low complexity" evidence="4">
    <location>
        <begin position="160"/>
        <end position="174"/>
    </location>
</feature>
<comment type="caution">
    <text evidence="6">The sequence shown here is derived from an EMBL/GenBank/DDBJ whole genome shotgun (WGS) entry which is preliminary data.</text>
</comment>
<keyword evidence="1" id="KW-0479">Metal-binding</keyword>
<evidence type="ECO:0000256" key="1">
    <source>
        <dbReference type="ARBA" id="ARBA00022723"/>
    </source>
</evidence>
<gene>
    <name evidence="6" type="ORF">Fcan01_21190</name>
</gene>
<keyword evidence="3" id="KW-0862">Zinc</keyword>
<evidence type="ECO:0000259" key="5">
    <source>
        <dbReference type="PROSITE" id="PS51800"/>
    </source>
</evidence>
<evidence type="ECO:0000256" key="2">
    <source>
        <dbReference type="ARBA" id="ARBA00022771"/>
    </source>
</evidence>
<dbReference type="InterPro" id="IPR022776">
    <property type="entry name" value="TRM13/UPF0224_CHHC_Znf_dom"/>
</dbReference>
<feature type="region of interest" description="Disordered" evidence="4">
    <location>
        <begin position="143"/>
        <end position="174"/>
    </location>
</feature>
<protein>
    <submittedName>
        <fullName evidence="6">Gametocyte-specific factor 1</fullName>
    </submittedName>
</protein>
<feature type="region of interest" description="Disordered" evidence="4">
    <location>
        <begin position="391"/>
        <end position="419"/>
    </location>
</feature>
<dbReference type="EMBL" id="LNIX01000020">
    <property type="protein sequence ID" value="OXA44170.1"/>
    <property type="molecule type" value="Genomic_DNA"/>
</dbReference>
<evidence type="ECO:0000313" key="6">
    <source>
        <dbReference type="EMBL" id="OXA44170.1"/>
    </source>
</evidence>
<dbReference type="AlphaFoldDB" id="A0A226DGA9"/>
<feature type="domain" description="CHHC U11-48K-type" evidence="5">
    <location>
        <begin position="29"/>
        <end position="56"/>
    </location>
</feature>
<dbReference type="InterPro" id="IPR036236">
    <property type="entry name" value="Znf_C2H2_sf"/>
</dbReference>
<dbReference type="PANTHER" id="PTHR21402">
    <property type="entry name" value="GAMETOCYTE SPECIFIC FACTOR 1-RELATED"/>
    <property type="match status" value="1"/>
</dbReference>
<proteinExistence type="predicted"/>
<dbReference type="Pfam" id="PF05253">
    <property type="entry name" value="zf-U11-48K"/>
    <property type="match status" value="1"/>
</dbReference>
<dbReference type="STRING" id="158441.A0A226DGA9"/>
<dbReference type="PROSITE" id="PS51800">
    <property type="entry name" value="ZF_CHHC_U11_48K"/>
    <property type="match status" value="1"/>
</dbReference>
<accession>A0A226DGA9</accession>
<sequence>MERLPTTSISNSKPEQSNSKFKLAPGEQLIVCPYDMSHQVTNLRLAIHLKKCRHNYENKMRDSGEALQIVACKFNWGHHVPLPELFHHERVCPDRYSVITHIMEFSNSYPAPLPSHLRQFSSVIYRSRGVPREDLETLSPAAACPDENQSEASSAIWPPSVASKDSNSRSSKASTNDLIPAWAKTIKKRELFAPITRSLKSFPTGKSIVVKAKTGDGVCNVLNVVDIDAAFKTTISSGPSVLGDKSNGALKKSQLLGDMGSICSSNYSTLTGSRCSSISTRISSTQKERQERVRARAYDEKGQDQRDYAWEFEPPVTPFNLATRFENGLSLKYPMGLNKSERKAWRNENVQKVRTLHGGSLLNVVPAPCPDPVANQGYLLNYNNSLFGSDTSDTSSSLDMSEATWEDEDWKTSEMSDTETDELDTCDMKDMGDFAYYFK</sequence>
<reference evidence="6 7" key="1">
    <citation type="submission" date="2015-12" db="EMBL/GenBank/DDBJ databases">
        <title>The genome of Folsomia candida.</title>
        <authorList>
            <person name="Faddeeva A."/>
            <person name="Derks M.F."/>
            <person name="Anvar Y."/>
            <person name="Smit S."/>
            <person name="Van Straalen N."/>
            <person name="Roelofs D."/>
        </authorList>
    </citation>
    <scope>NUCLEOTIDE SEQUENCE [LARGE SCALE GENOMIC DNA]</scope>
    <source>
        <strain evidence="6 7">VU population</strain>
        <tissue evidence="6">Whole body</tissue>
    </source>
</reference>
<organism evidence="6 7">
    <name type="scientific">Folsomia candida</name>
    <name type="common">Springtail</name>
    <dbReference type="NCBI Taxonomy" id="158441"/>
    <lineage>
        <taxon>Eukaryota</taxon>
        <taxon>Metazoa</taxon>
        <taxon>Ecdysozoa</taxon>
        <taxon>Arthropoda</taxon>
        <taxon>Hexapoda</taxon>
        <taxon>Collembola</taxon>
        <taxon>Entomobryomorpha</taxon>
        <taxon>Isotomoidea</taxon>
        <taxon>Isotomidae</taxon>
        <taxon>Proisotominae</taxon>
        <taxon>Folsomia</taxon>
    </lineage>
</organism>
<evidence type="ECO:0000256" key="4">
    <source>
        <dbReference type="SAM" id="MobiDB-lite"/>
    </source>
</evidence>
<dbReference type="OrthoDB" id="5839404at2759"/>
<dbReference type="PANTHER" id="PTHR21402:SF5">
    <property type="entry name" value="GAMETOCYTE SPECIFIC FACTOR 1"/>
    <property type="match status" value="1"/>
</dbReference>
<evidence type="ECO:0000313" key="7">
    <source>
        <dbReference type="Proteomes" id="UP000198287"/>
    </source>
</evidence>
<dbReference type="InterPro" id="IPR051591">
    <property type="entry name" value="UPF0224_FAM112_RNA_Proc"/>
</dbReference>